<proteinExistence type="predicted"/>
<dbReference type="OrthoDB" id="6431197at2759"/>
<accession>A0A8X6JJT4</accession>
<name>A0A8X6JJT4_NEPPI</name>
<dbReference type="AlphaFoldDB" id="A0A8X6JJT4"/>
<sequence>MSLNKVGEEELLIHTSGSKVPTRIKCARVWVKFIEESKHILATACLDLRVWEHTSLKIGRDPSEPIPVLGLLWNKEEDNIFCDTTANVHPST</sequence>
<organism evidence="1 2">
    <name type="scientific">Nephila pilipes</name>
    <name type="common">Giant wood spider</name>
    <name type="synonym">Nephila maculata</name>
    <dbReference type="NCBI Taxonomy" id="299642"/>
    <lineage>
        <taxon>Eukaryota</taxon>
        <taxon>Metazoa</taxon>
        <taxon>Ecdysozoa</taxon>
        <taxon>Arthropoda</taxon>
        <taxon>Chelicerata</taxon>
        <taxon>Arachnida</taxon>
        <taxon>Araneae</taxon>
        <taxon>Araneomorphae</taxon>
        <taxon>Entelegynae</taxon>
        <taxon>Araneoidea</taxon>
        <taxon>Nephilidae</taxon>
        <taxon>Nephila</taxon>
    </lineage>
</organism>
<dbReference type="Proteomes" id="UP000887013">
    <property type="component" value="Unassembled WGS sequence"/>
</dbReference>
<evidence type="ECO:0000313" key="2">
    <source>
        <dbReference type="Proteomes" id="UP000887013"/>
    </source>
</evidence>
<dbReference type="EMBL" id="BMAW01088934">
    <property type="protein sequence ID" value="GFS37278.1"/>
    <property type="molecule type" value="Genomic_DNA"/>
</dbReference>
<comment type="caution">
    <text evidence="1">The sequence shown here is derived from an EMBL/GenBank/DDBJ whole genome shotgun (WGS) entry which is preliminary data.</text>
</comment>
<evidence type="ECO:0000313" key="1">
    <source>
        <dbReference type="EMBL" id="GFS37278.1"/>
    </source>
</evidence>
<reference evidence="1" key="1">
    <citation type="submission" date="2020-08" db="EMBL/GenBank/DDBJ databases">
        <title>Multicomponent nature underlies the extraordinary mechanical properties of spider dragline silk.</title>
        <authorList>
            <person name="Kono N."/>
            <person name="Nakamura H."/>
            <person name="Mori M."/>
            <person name="Yoshida Y."/>
            <person name="Ohtoshi R."/>
            <person name="Malay A.D."/>
            <person name="Moran D.A.P."/>
            <person name="Tomita M."/>
            <person name="Numata K."/>
            <person name="Arakawa K."/>
        </authorList>
    </citation>
    <scope>NUCLEOTIDE SEQUENCE</scope>
</reference>
<keyword evidence="2" id="KW-1185">Reference proteome</keyword>
<gene>
    <name evidence="1" type="ORF">NPIL_183631</name>
</gene>
<protein>
    <submittedName>
        <fullName evidence="1">Uncharacterized protein</fullName>
    </submittedName>
</protein>